<dbReference type="HOGENOM" id="CLU_045115_0_1_4"/>
<dbReference type="InterPro" id="IPR014735">
    <property type="entry name" value="Transposase_Tn5-like_N"/>
</dbReference>
<evidence type="ECO:0000259" key="1">
    <source>
        <dbReference type="Pfam" id="PF01609"/>
    </source>
</evidence>
<dbReference type="KEGG" id="vei:Veis_1413"/>
<protein>
    <submittedName>
        <fullName evidence="3">Transposase, IS4 family</fullName>
    </submittedName>
</protein>
<reference evidence="4" key="1">
    <citation type="submission" date="2006-12" db="EMBL/GenBank/DDBJ databases">
        <title>Complete sequence of chromosome 1 of Verminephrobacter eiseniae EF01-2.</title>
        <authorList>
            <person name="Copeland A."/>
            <person name="Lucas S."/>
            <person name="Lapidus A."/>
            <person name="Barry K."/>
            <person name="Detter J.C."/>
            <person name="Glavina del Rio T."/>
            <person name="Dalin E."/>
            <person name="Tice H."/>
            <person name="Pitluck S."/>
            <person name="Chertkov O."/>
            <person name="Brettin T."/>
            <person name="Bruce D."/>
            <person name="Han C."/>
            <person name="Tapia R."/>
            <person name="Gilna P."/>
            <person name="Schmutz J."/>
            <person name="Larimer F."/>
            <person name="Land M."/>
            <person name="Hauser L."/>
            <person name="Kyrpides N."/>
            <person name="Kim E."/>
            <person name="Stahl D."/>
            <person name="Richardson P."/>
        </authorList>
    </citation>
    <scope>NUCLEOTIDE SEQUENCE [LARGE SCALE GENOMIC DNA]</scope>
    <source>
        <strain evidence="4">EF01-2</strain>
    </source>
</reference>
<dbReference type="PANTHER" id="PTHR37319">
    <property type="entry name" value="TRANSPOSASE"/>
    <property type="match status" value="1"/>
</dbReference>
<gene>
    <name evidence="3" type="ordered locus">Veis_1413</name>
</gene>
<dbReference type="NCBIfam" id="NF033590">
    <property type="entry name" value="transpos_IS4_3"/>
    <property type="match status" value="1"/>
</dbReference>
<proteinExistence type="predicted"/>
<dbReference type="Pfam" id="PF14706">
    <property type="entry name" value="Tnp_DNA_bind"/>
    <property type="match status" value="1"/>
</dbReference>
<dbReference type="InterPro" id="IPR054836">
    <property type="entry name" value="Tn5_transposase"/>
</dbReference>
<dbReference type="GO" id="GO:0003677">
    <property type="term" value="F:DNA binding"/>
    <property type="evidence" value="ECO:0007669"/>
    <property type="project" value="InterPro"/>
</dbReference>
<feature type="domain" description="Transposase Tn5-like N-terminal" evidence="2">
    <location>
        <begin position="2"/>
        <end position="40"/>
    </location>
</feature>
<dbReference type="Proteomes" id="UP000000374">
    <property type="component" value="Chromosome"/>
</dbReference>
<dbReference type="eggNOG" id="COG3385">
    <property type="taxonomic scope" value="Bacteria"/>
</dbReference>
<organism evidence="3 4">
    <name type="scientific">Verminephrobacter eiseniae (strain EF01-2)</name>
    <dbReference type="NCBI Taxonomy" id="391735"/>
    <lineage>
        <taxon>Bacteria</taxon>
        <taxon>Pseudomonadati</taxon>
        <taxon>Pseudomonadota</taxon>
        <taxon>Betaproteobacteria</taxon>
        <taxon>Burkholderiales</taxon>
        <taxon>Comamonadaceae</taxon>
        <taxon>Verminephrobacter</taxon>
    </lineage>
</organism>
<name>A1WHR7_VEREI</name>
<dbReference type="InterPro" id="IPR047768">
    <property type="entry name" value="Tn5p-like"/>
</dbReference>
<dbReference type="InterPro" id="IPR038215">
    <property type="entry name" value="TN5-like_N_sf"/>
</dbReference>
<dbReference type="Pfam" id="PF01609">
    <property type="entry name" value="DDE_Tnp_1"/>
    <property type="match status" value="1"/>
</dbReference>
<keyword evidence="4" id="KW-1185">Reference proteome</keyword>
<evidence type="ECO:0000259" key="2">
    <source>
        <dbReference type="Pfam" id="PF14706"/>
    </source>
</evidence>
<dbReference type="SUPFAM" id="SSF53098">
    <property type="entry name" value="Ribonuclease H-like"/>
    <property type="match status" value="1"/>
</dbReference>
<dbReference type="InterPro" id="IPR012337">
    <property type="entry name" value="RNaseH-like_sf"/>
</dbReference>
<evidence type="ECO:0000313" key="4">
    <source>
        <dbReference type="Proteomes" id="UP000000374"/>
    </source>
</evidence>
<dbReference type="AlphaFoldDB" id="A1WHR7"/>
<dbReference type="InterPro" id="IPR002559">
    <property type="entry name" value="Transposase_11"/>
</dbReference>
<dbReference type="Gene3D" id="3.90.350.10">
    <property type="entry name" value="Transposase Inhibitor Protein From Tn5, Chain A, domain 1"/>
    <property type="match status" value="1"/>
</dbReference>
<dbReference type="GO" id="GO:0004803">
    <property type="term" value="F:transposase activity"/>
    <property type="evidence" value="ECO:0007669"/>
    <property type="project" value="InterPro"/>
</dbReference>
<dbReference type="Gene3D" id="1.10.246.40">
    <property type="entry name" value="Tn5 transposase, domain 1"/>
    <property type="match status" value="1"/>
</dbReference>
<dbReference type="PANTHER" id="PTHR37319:SF1">
    <property type="entry name" value="TRANSPOSASE TN5 DIMERISATION DOMAIN-CONTAINING PROTEIN"/>
    <property type="match status" value="1"/>
</dbReference>
<sequence length="462" mass="51591">MNHRLIKLTERFADKPTASIPGACPDWSETQGAYRFFDQANNAKRPLKWETVLAPHIERTAARMRQHRVVLCLQDTTELDFNGQSIEGLGPLSYEAQRGMYLHPTYAVTPEREPLGITDARMWARTPKADDGTRAGVRESLRWSEAYERIGEMAQTLTDTRLVCVGDREADIVEMMRRARDLGHPADWLIRSKHNRTLPDGSKLWAQTMEDAPLGEIEFTLAARTAEAARVVRQQIWARALNIPDGAGGQLTVTCVVAKETNPPAGCKAVQWHLLTNRMASDFAEVVEWIDWYRCRWEIETFFNVLKNGCRVEALQLGSVAKLELALAVYMLVAWRLARLVRLGRTHPDLSASALLTEAEWKGRTFWQRKNHRLSHRPFVKSSGKSPCSAASWAASAMDSPASNPSGLALPGSGILCRVLSICACFRMQGEVVCKGMGIPPFGGVKTLNKKALTRARVLRCG</sequence>
<feature type="domain" description="Transposase IS4-like" evidence="1">
    <location>
        <begin position="164"/>
        <end position="332"/>
    </location>
</feature>
<dbReference type="EMBL" id="CP000542">
    <property type="protein sequence ID" value="ABM57174.1"/>
    <property type="molecule type" value="Genomic_DNA"/>
</dbReference>
<dbReference type="GO" id="GO:0006313">
    <property type="term" value="P:DNA transposition"/>
    <property type="evidence" value="ECO:0007669"/>
    <property type="project" value="InterPro"/>
</dbReference>
<dbReference type="STRING" id="391735.Veis_1413"/>
<evidence type="ECO:0000313" key="3">
    <source>
        <dbReference type="EMBL" id="ABM57174.1"/>
    </source>
</evidence>
<accession>A1WHR7</accession>